<evidence type="ECO:0000313" key="9">
    <source>
        <dbReference type="EMBL" id="GAN03362.1"/>
    </source>
</evidence>
<dbReference type="InterPro" id="IPR025187">
    <property type="entry name" value="DUF4112"/>
</dbReference>
<comment type="subcellular location">
    <subcellularLocation>
        <location evidence="1">Endomembrane system</location>
        <topology evidence="1">Multi-pass membrane protein</topology>
    </subcellularLocation>
</comment>
<dbReference type="InterPro" id="IPR006614">
    <property type="entry name" value="Peroxin/Ferlin"/>
</dbReference>
<feature type="domain" description="Peroxin/Ferlin" evidence="7">
    <location>
        <begin position="338"/>
        <end position="420"/>
    </location>
</feature>
<dbReference type="InterPro" id="IPR052646">
    <property type="entry name" value="Peroxisomal_PEX28-32"/>
</dbReference>
<evidence type="ECO:0000256" key="3">
    <source>
        <dbReference type="ARBA" id="ARBA00022989"/>
    </source>
</evidence>
<feature type="transmembrane region" description="Helical" evidence="6">
    <location>
        <begin position="591"/>
        <end position="611"/>
    </location>
</feature>
<feature type="coiled-coil region" evidence="5">
    <location>
        <begin position="104"/>
        <end position="131"/>
    </location>
</feature>
<evidence type="ECO:0000256" key="1">
    <source>
        <dbReference type="ARBA" id="ARBA00004127"/>
    </source>
</evidence>
<dbReference type="PANTHER" id="PTHR31679">
    <property type="entry name" value="PEROXISOMAL MEMBRANE PROTEIN PEX30-RELATED"/>
    <property type="match status" value="1"/>
</dbReference>
<reference evidence="9" key="1">
    <citation type="submission" date="2014-09" db="EMBL/GenBank/DDBJ databases">
        <title>Draft genome sequence of an oleaginous Mucoromycotina fungus Mucor ambiguus NBRC6742.</title>
        <authorList>
            <person name="Takeda I."/>
            <person name="Yamane N."/>
            <person name="Morita T."/>
            <person name="Tamano K."/>
            <person name="Machida M."/>
            <person name="Baker S."/>
            <person name="Koike H."/>
        </authorList>
    </citation>
    <scope>NUCLEOTIDE SEQUENCE</scope>
    <source>
        <strain evidence="9">NBRC 6742</strain>
    </source>
</reference>
<feature type="transmembrane region" description="Helical" evidence="6">
    <location>
        <begin position="551"/>
        <end position="571"/>
    </location>
</feature>
<evidence type="ECO:0000256" key="2">
    <source>
        <dbReference type="ARBA" id="ARBA00022692"/>
    </source>
</evidence>
<gene>
    <name evidence="9" type="ORF">MAM1_0039d02815</name>
</gene>
<proteinExistence type="predicted"/>
<keyword evidence="10" id="KW-1185">Reference proteome</keyword>
<dbReference type="Proteomes" id="UP000053815">
    <property type="component" value="Unassembled WGS sequence"/>
</dbReference>
<evidence type="ECO:0000259" key="8">
    <source>
        <dbReference type="SMART" id="SM00694"/>
    </source>
</evidence>
<dbReference type="GO" id="GO:0012505">
    <property type="term" value="C:endomembrane system"/>
    <property type="evidence" value="ECO:0007669"/>
    <property type="project" value="UniProtKB-SubCell"/>
</dbReference>
<dbReference type="GO" id="GO:0007031">
    <property type="term" value="P:peroxisome organization"/>
    <property type="evidence" value="ECO:0007669"/>
    <property type="project" value="UniProtKB-ARBA"/>
</dbReference>
<evidence type="ECO:0000256" key="6">
    <source>
        <dbReference type="SAM" id="Phobius"/>
    </source>
</evidence>
<feature type="transmembrane region" description="Helical" evidence="6">
    <location>
        <begin position="68"/>
        <end position="95"/>
    </location>
</feature>
<dbReference type="STRING" id="91626.A0A0C9MJN4"/>
<dbReference type="EMBL" id="DF836328">
    <property type="protein sequence ID" value="GAN03362.1"/>
    <property type="molecule type" value="Genomic_DNA"/>
</dbReference>
<feature type="transmembrane region" description="Helical" evidence="6">
    <location>
        <begin position="260"/>
        <end position="282"/>
    </location>
</feature>
<organism evidence="9">
    <name type="scientific">Mucor ambiguus</name>
    <dbReference type="NCBI Taxonomy" id="91626"/>
    <lineage>
        <taxon>Eukaryota</taxon>
        <taxon>Fungi</taxon>
        <taxon>Fungi incertae sedis</taxon>
        <taxon>Mucoromycota</taxon>
        <taxon>Mucoromycotina</taxon>
        <taxon>Mucoromycetes</taxon>
        <taxon>Mucorales</taxon>
        <taxon>Mucorineae</taxon>
        <taxon>Mucoraceae</taxon>
        <taxon>Mucor</taxon>
    </lineage>
</organism>
<evidence type="ECO:0000256" key="4">
    <source>
        <dbReference type="ARBA" id="ARBA00023136"/>
    </source>
</evidence>
<dbReference type="GO" id="GO:0005778">
    <property type="term" value="C:peroxisomal membrane"/>
    <property type="evidence" value="ECO:0007669"/>
    <property type="project" value="TreeGrafter"/>
</dbReference>
<evidence type="ECO:0000256" key="5">
    <source>
        <dbReference type="SAM" id="Coils"/>
    </source>
</evidence>
<protein>
    <submittedName>
        <fullName evidence="9">Integral peroxisomal membrane protein</fullName>
    </submittedName>
</protein>
<keyword evidence="3 6" id="KW-1133">Transmembrane helix</keyword>
<feature type="domain" description="Peroxin/Ferlin" evidence="8">
    <location>
        <begin position="433"/>
        <end position="466"/>
    </location>
</feature>
<sequence length="689" mass="79407">MSRSTSASDTSHNSKNTLSFSSPYKVQTLDQIPTPLLKLLVVLGPTLQSTAKFVDILMWRTKQPRQSVLVVLLWICLCLWTWQCLAFGLPTLVVYKLSRDWLFIKTSKSRREAMEKKRQEQRLKREAQLEEDYSDDERITQLRLQQQKEEEDELISRKIRPEGEVSLDDTLEDLAIVNTFIDHIRLQIKRILIHVDGTRADTAISCLSLLMYTWPLWILICWIAGAHLVLAVTGALLLVSPSPWFHIIVMSLRNNIVLKHALAAAWAYGVAFVTTSLASCTFKKKASVQSKKQNKKAKVKSWIASVLTRAKSEKAKALGVIESRENTEQDGGKGTRSEMIFQFEVYENQRWWLGVNWTTNMMPSERGPWTDNQLKAIPPKEEFELPEPTLQTAIINKDGKQVERITNKVWSWADGDWWVDMTGEINGKVDHNGWEYGNNAWKQLNGTPGMQTFTRRRRWCRRARLVERETDQELPNTVGLHVPQLADKAREKGIEQLNNLEKKYPYFDQTLPPRRMTENQRKKLMKKISRITNSLDNAIPYSPIPIGIDTILGFIPIIGGVLGWCLSLYQIYLSTTFGIPLWLVMRMMYNITVDFMFTFIPVLGGFLHMFYKANLYNYEELCNWYDNPSDQYSQRVKAGERRPSAAGPPPGEITWTQLGKDLAHLVTQSINSTRKNVIQQRNNNKKKPE</sequence>
<dbReference type="AlphaFoldDB" id="A0A0C9MJN4"/>
<dbReference type="Pfam" id="PF06398">
    <property type="entry name" value="Pex24p"/>
    <property type="match status" value="1"/>
</dbReference>
<name>A0A0C9MJN4_9FUNG</name>
<accession>A0A0C9MJN4</accession>
<keyword evidence="5" id="KW-0175">Coiled coil</keyword>
<evidence type="ECO:0000259" key="7">
    <source>
        <dbReference type="SMART" id="SM00693"/>
    </source>
</evidence>
<dbReference type="SMART" id="SM00694">
    <property type="entry name" value="DysFC"/>
    <property type="match status" value="1"/>
</dbReference>
<dbReference type="InterPro" id="IPR010482">
    <property type="entry name" value="TECPR1-like_DysF"/>
</dbReference>
<dbReference type="Pfam" id="PF13430">
    <property type="entry name" value="DUF4112"/>
    <property type="match status" value="1"/>
</dbReference>
<keyword evidence="2 6" id="KW-0812">Transmembrane</keyword>
<keyword evidence="4 6" id="KW-0472">Membrane</keyword>
<feature type="transmembrane region" description="Helical" evidence="6">
    <location>
        <begin position="216"/>
        <end position="240"/>
    </location>
</feature>
<dbReference type="PANTHER" id="PTHR31679:SF2">
    <property type="entry name" value="PEROXISOMAL MEMBRANE PROTEIN PEX30-RELATED"/>
    <property type="match status" value="1"/>
</dbReference>
<evidence type="ECO:0000313" key="10">
    <source>
        <dbReference type="Proteomes" id="UP000053815"/>
    </source>
</evidence>
<dbReference type="SMART" id="SM00693">
    <property type="entry name" value="DysFN"/>
    <property type="match status" value="1"/>
</dbReference>
<dbReference type="OrthoDB" id="5586090at2759"/>